<dbReference type="Pfam" id="PF03972">
    <property type="entry name" value="MmgE_PrpD_N"/>
    <property type="match status" value="1"/>
</dbReference>
<dbReference type="InterPro" id="IPR042183">
    <property type="entry name" value="MmgE/PrpD_sf_1"/>
</dbReference>
<dbReference type="Gene3D" id="1.10.4100.10">
    <property type="entry name" value="2-methylcitrate dehydratase PrpD"/>
    <property type="match status" value="1"/>
</dbReference>
<dbReference type="RefSeq" id="WP_259660930.1">
    <property type="nucleotide sequence ID" value="NZ_JAHXRI010000006.1"/>
</dbReference>
<reference evidence="4" key="1">
    <citation type="submission" date="2021-07" db="EMBL/GenBank/DDBJ databases">
        <title>New genus and species of the family Alcaligenaceae.</title>
        <authorList>
            <person name="Hahn M.W."/>
        </authorList>
    </citation>
    <scope>NUCLEOTIDE SEQUENCE</scope>
    <source>
        <strain evidence="4">LF4-65</strain>
    </source>
</reference>
<proteinExistence type="inferred from homology"/>
<dbReference type="GO" id="GO:0016829">
    <property type="term" value="F:lyase activity"/>
    <property type="evidence" value="ECO:0007669"/>
    <property type="project" value="InterPro"/>
</dbReference>
<dbReference type="InterPro" id="IPR045336">
    <property type="entry name" value="MmgE_PrpD_N"/>
</dbReference>
<comment type="caution">
    <text evidence="4">The sequence shown here is derived from an EMBL/GenBank/DDBJ whole genome shotgun (WGS) entry which is preliminary data.</text>
</comment>
<dbReference type="AlphaFoldDB" id="A0A953T4I5"/>
<protein>
    <submittedName>
        <fullName evidence="4">MmgE/PrpD family protein</fullName>
    </submittedName>
</protein>
<dbReference type="PANTHER" id="PTHR16943">
    <property type="entry name" value="2-METHYLCITRATE DEHYDRATASE-RELATED"/>
    <property type="match status" value="1"/>
</dbReference>
<dbReference type="EMBL" id="JAHXRI010000006">
    <property type="protein sequence ID" value="MBZ1350556.1"/>
    <property type="molecule type" value="Genomic_DNA"/>
</dbReference>
<evidence type="ECO:0000259" key="3">
    <source>
        <dbReference type="Pfam" id="PF19305"/>
    </source>
</evidence>
<gene>
    <name evidence="4" type="ORF">KZZ10_07835</name>
</gene>
<accession>A0A953T4I5</accession>
<evidence type="ECO:0000313" key="5">
    <source>
        <dbReference type="Proteomes" id="UP000739565"/>
    </source>
</evidence>
<dbReference type="PANTHER" id="PTHR16943:SF8">
    <property type="entry name" value="2-METHYLCITRATE DEHYDRATASE"/>
    <property type="match status" value="1"/>
</dbReference>
<dbReference type="InterPro" id="IPR036148">
    <property type="entry name" value="MmgE/PrpD_sf"/>
</dbReference>
<feature type="domain" description="MmgE/PrpD C-terminal" evidence="3">
    <location>
        <begin position="283"/>
        <end position="452"/>
    </location>
</feature>
<dbReference type="SUPFAM" id="SSF103378">
    <property type="entry name" value="2-methylcitrate dehydratase PrpD"/>
    <property type="match status" value="1"/>
</dbReference>
<dbReference type="InterPro" id="IPR005656">
    <property type="entry name" value="MmgE_PrpD"/>
</dbReference>
<organism evidence="4 5">
    <name type="scientific">Zwartia hollandica</name>
    <dbReference type="NCBI Taxonomy" id="324606"/>
    <lineage>
        <taxon>Bacteria</taxon>
        <taxon>Pseudomonadati</taxon>
        <taxon>Pseudomonadota</taxon>
        <taxon>Betaproteobacteria</taxon>
        <taxon>Burkholderiales</taxon>
        <taxon>Alcaligenaceae</taxon>
        <taxon>Zwartia</taxon>
    </lineage>
</organism>
<dbReference type="Proteomes" id="UP000739565">
    <property type="component" value="Unassembled WGS sequence"/>
</dbReference>
<dbReference type="Gene3D" id="3.30.1330.120">
    <property type="entry name" value="2-methylcitrate dehydratase PrpD"/>
    <property type="match status" value="1"/>
</dbReference>
<dbReference type="InterPro" id="IPR042188">
    <property type="entry name" value="MmgE/PrpD_sf_2"/>
</dbReference>
<feature type="domain" description="MmgE/PrpD N-terminal" evidence="2">
    <location>
        <begin position="17"/>
        <end position="256"/>
    </location>
</feature>
<evidence type="ECO:0000256" key="1">
    <source>
        <dbReference type="ARBA" id="ARBA00006174"/>
    </source>
</evidence>
<name>A0A953T4I5_9BURK</name>
<keyword evidence="5" id="KW-1185">Reference proteome</keyword>
<evidence type="ECO:0000313" key="4">
    <source>
        <dbReference type="EMBL" id="MBZ1350556.1"/>
    </source>
</evidence>
<evidence type="ECO:0000259" key="2">
    <source>
        <dbReference type="Pfam" id="PF03972"/>
    </source>
</evidence>
<comment type="similarity">
    <text evidence="1">Belongs to the PrpD family.</text>
</comment>
<dbReference type="Pfam" id="PF19305">
    <property type="entry name" value="MmgE_PrpD_C"/>
    <property type="match status" value="1"/>
</dbReference>
<dbReference type="InterPro" id="IPR045337">
    <property type="entry name" value="MmgE_PrpD_C"/>
</dbReference>
<sequence length="469" mass="50444">MTKQIGSTPATGRAISEQIATFATNLKSTDIPPAIRERAKLLMLDAFGIALASHGYDFSKRAMAAIDELNSGGESIVVGSDKRLDLRNSILMNGILIHGLDYDDTHAQGVIHTTTSTLPTALAVAAKQNKSGADMLTAFVLGVEVAARLGSVAKGGFHQIGFHPTGLIGTFGCTMVTGWLMGLNAAQYVDAQGLALSVASGSLEFLNDGAWNKRMHPGWAGYSGVTAATLGRHGYTGTRLAYEGRFGLYASHLAGRDDYDLSMATQDLGKVWELDRVSVKPLPACHFTHAGVDAAVRIYAQGVRADQIKRIEVLVPEEVVKTVCEPEAAKRKPANSYEAQFSIPYLVGTALLKGRLTLDDIDEPALSDPKVLALAAITEYSVDPDSRFPKFFDGEVIVELKDGRIIREREAMNRGSVDRPLTAQDIITKYRDNAARQVSSARSLEIEERVLNLENGSARDLAACLGRIA</sequence>